<dbReference type="Proteomes" id="UP000661691">
    <property type="component" value="Unassembled WGS sequence"/>
</dbReference>
<sequence>MPEVDAVANGSSIIPYASGQPISIEANDAGIAMTAGLIGFGHSTFPVRLLGGPSIDLTGSVGALLDFAFSTSRAGTITSLSGFFSLVKRPALGKGTAVVRFEIWSADPTSATPNTFTPTGAFVDLPAYTGSPSLGSAQHAINNSFAPVIIAPELRLLHVVTLITTEQHTTTTLDGYASAGIEIKS</sequence>
<keyword evidence="2" id="KW-1185">Reference proteome</keyword>
<name>A0A926RV14_9BACL</name>
<evidence type="ECO:0000313" key="2">
    <source>
        <dbReference type="Proteomes" id="UP000661691"/>
    </source>
</evidence>
<accession>A0A926RV14</accession>
<dbReference type="InterPro" id="IPR021210">
    <property type="entry name" value="Exosporium_BclB"/>
</dbReference>
<protein>
    <submittedName>
        <fullName evidence="1">Uncharacterized protein</fullName>
    </submittedName>
</protein>
<organism evidence="1 2">
    <name type="scientific">Polycladospora coralii</name>
    <dbReference type="NCBI Taxonomy" id="2771432"/>
    <lineage>
        <taxon>Bacteria</taxon>
        <taxon>Bacillati</taxon>
        <taxon>Bacillota</taxon>
        <taxon>Bacilli</taxon>
        <taxon>Bacillales</taxon>
        <taxon>Thermoactinomycetaceae</taxon>
        <taxon>Polycladospora</taxon>
    </lineage>
</organism>
<dbReference type="AlphaFoldDB" id="A0A926RV14"/>
<dbReference type="RefSeq" id="WP_191138081.1">
    <property type="nucleotide sequence ID" value="NZ_JACXAG020000001.1"/>
</dbReference>
<gene>
    <name evidence="1" type="ORF">IC620_13050</name>
</gene>
<comment type="caution">
    <text evidence="1">The sequence shown here is derived from an EMBL/GenBank/DDBJ whole genome shotgun (WGS) entry which is preliminary data.</text>
</comment>
<dbReference type="NCBIfam" id="TIGR03721">
    <property type="entry name" value="exospore_TM"/>
    <property type="match status" value="1"/>
</dbReference>
<proteinExistence type="predicted"/>
<reference evidence="1" key="1">
    <citation type="submission" date="2020-09" db="EMBL/GenBank/DDBJ databases">
        <title>A novel bacterium of genus Hazenella, isolated from South China Sea.</title>
        <authorList>
            <person name="Huang H."/>
            <person name="Mo K."/>
            <person name="Hu Y."/>
        </authorList>
    </citation>
    <scope>NUCLEOTIDE SEQUENCE</scope>
    <source>
        <strain evidence="1">IB182357</strain>
    </source>
</reference>
<evidence type="ECO:0000313" key="1">
    <source>
        <dbReference type="EMBL" id="MBD1373277.1"/>
    </source>
</evidence>
<dbReference type="EMBL" id="JACXAH010000021">
    <property type="protein sequence ID" value="MBD1373277.1"/>
    <property type="molecule type" value="Genomic_DNA"/>
</dbReference>